<dbReference type="OrthoDB" id="9814591at2"/>
<organism evidence="9 10">
    <name type="scientific">Melghirimyces profundicolus</name>
    <dbReference type="NCBI Taxonomy" id="1242148"/>
    <lineage>
        <taxon>Bacteria</taxon>
        <taxon>Bacillati</taxon>
        <taxon>Bacillota</taxon>
        <taxon>Bacilli</taxon>
        <taxon>Bacillales</taxon>
        <taxon>Thermoactinomycetaceae</taxon>
        <taxon>Melghirimyces</taxon>
    </lineage>
</organism>
<dbReference type="EMBL" id="QBKR01000016">
    <property type="protein sequence ID" value="PTX58446.1"/>
    <property type="molecule type" value="Genomic_DNA"/>
</dbReference>
<evidence type="ECO:0000313" key="9">
    <source>
        <dbReference type="EMBL" id="PTX58446.1"/>
    </source>
</evidence>
<evidence type="ECO:0000256" key="1">
    <source>
        <dbReference type="ARBA" id="ARBA00022475"/>
    </source>
</evidence>
<evidence type="ECO:0000256" key="6">
    <source>
        <dbReference type="ARBA" id="ARBA00023316"/>
    </source>
</evidence>
<dbReference type="RefSeq" id="WP_108024410.1">
    <property type="nucleotide sequence ID" value="NZ_QBKR01000016.1"/>
</dbReference>
<keyword evidence="10" id="KW-1185">Reference proteome</keyword>
<dbReference type="Gene3D" id="3.30.1490.480">
    <property type="entry name" value="Endolytic murein transglycosylase"/>
    <property type="match status" value="1"/>
</dbReference>
<proteinExistence type="inferred from homology"/>
<dbReference type="InterPro" id="IPR003770">
    <property type="entry name" value="MLTG-like"/>
</dbReference>
<reference evidence="9 10" key="1">
    <citation type="submission" date="2018-04" db="EMBL/GenBank/DDBJ databases">
        <title>Genomic Encyclopedia of Archaeal and Bacterial Type Strains, Phase II (KMG-II): from individual species to whole genera.</title>
        <authorList>
            <person name="Goeker M."/>
        </authorList>
    </citation>
    <scope>NUCLEOTIDE SEQUENCE [LARGE SCALE GENOMIC DNA]</scope>
    <source>
        <strain evidence="9 10">DSM 45787</strain>
    </source>
</reference>
<comment type="similarity">
    <text evidence="7">Belongs to the transglycosylase MltG family.</text>
</comment>
<feature type="compositionally biased region" description="Basic and acidic residues" evidence="8">
    <location>
        <begin position="326"/>
        <end position="341"/>
    </location>
</feature>
<name>A0A2T6BQX4_9BACL</name>
<keyword evidence="3 7" id="KW-1133">Transmembrane helix</keyword>
<evidence type="ECO:0000256" key="7">
    <source>
        <dbReference type="HAMAP-Rule" id="MF_02065"/>
    </source>
</evidence>
<dbReference type="PANTHER" id="PTHR30518">
    <property type="entry name" value="ENDOLYTIC MUREIN TRANSGLYCOSYLASE"/>
    <property type="match status" value="1"/>
</dbReference>
<gene>
    <name evidence="7" type="primary">mltG</name>
    <name evidence="9" type="ORF">C8P63_11633</name>
</gene>
<dbReference type="Gene3D" id="3.30.160.60">
    <property type="entry name" value="Classic Zinc Finger"/>
    <property type="match status" value="1"/>
</dbReference>
<dbReference type="PANTHER" id="PTHR30518:SF2">
    <property type="entry name" value="ENDOLYTIC MUREIN TRANSGLYCOSYLASE"/>
    <property type="match status" value="1"/>
</dbReference>
<keyword evidence="2 7" id="KW-0812">Transmembrane</keyword>
<keyword evidence="6 7" id="KW-0961">Cell wall biogenesis/degradation</keyword>
<dbReference type="CDD" id="cd08010">
    <property type="entry name" value="MltG_like"/>
    <property type="match status" value="1"/>
</dbReference>
<keyword evidence="4 7" id="KW-0472">Membrane</keyword>
<feature type="region of interest" description="Disordered" evidence="8">
    <location>
        <begin position="326"/>
        <end position="347"/>
    </location>
</feature>
<keyword evidence="5 7" id="KW-0456">Lyase</keyword>
<dbReference type="GO" id="GO:0005886">
    <property type="term" value="C:plasma membrane"/>
    <property type="evidence" value="ECO:0007669"/>
    <property type="project" value="UniProtKB-UniRule"/>
</dbReference>
<dbReference type="GO" id="GO:0009252">
    <property type="term" value="P:peptidoglycan biosynthetic process"/>
    <property type="evidence" value="ECO:0007669"/>
    <property type="project" value="UniProtKB-UniRule"/>
</dbReference>
<dbReference type="GO" id="GO:0008932">
    <property type="term" value="F:lytic endotransglycosylase activity"/>
    <property type="evidence" value="ECO:0007669"/>
    <property type="project" value="UniProtKB-UniRule"/>
</dbReference>
<accession>A0A2T6BQX4</accession>
<dbReference type="Pfam" id="PF02618">
    <property type="entry name" value="YceG"/>
    <property type="match status" value="1"/>
</dbReference>
<evidence type="ECO:0000256" key="8">
    <source>
        <dbReference type="SAM" id="MobiDB-lite"/>
    </source>
</evidence>
<dbReference type="GO" id="GO:0071555">
    <property type="term" value="P:cell wall organization"/>
    <property type="evidence" value="ECO:0007669"/>
    <property type="project" value="UniProtKB-KW"/>
</dbReference>
<evidence type="ECO:0000256" key="3">
    <source>
        <dbReference type="ARBA" id="ARBA00022989"/>
    </source>
</evidence>
<dbReference type="Proteomes" id="UP000244240">
    <property type="component" value="Unassembled WGS sequence"/>
</dbReference>
<evidence type="ECO:0000256" key="4">
    <source>
        <dbReference type="ARBA" id="ARBA00023136"/>
    </source>
</evidence>
<comment type="caution">
    <text evidence="9">The sequence shown here is derived from an EMBL/GenBank/DDBJ whole genome shotgun (WGS) entry which is preliminary data.</text>
</comment>
<protein>
    <recommendedName>
        <fullName evidence="7">Endolytic murein transglycosylase</fullName>
        <ecNumber evidence="7">4.2.2.29</ecNumber>
    </recommendedName>
    <alternativeName>
        <fullName evidence="7">Peptidoglycan lytic transglycosylase</fullName>
    </alternativeName>
    <alternativeName>
        <fullName evidence="7">Peptidoglycan polymerization terminase</fullName>
    </alternativeName>
</protein>
<evidence type="ECO:0000256" key="2">
    <source>
        <dbReference type="ARBA" id="ARBA00022692"/>
    </source>
</evidence>
<dbReference type="HAMAP" id="MF_02065">
    <property type="entry name" value="MltG"/>
    <property type="match status" value="1"/>
</dbReference>
<sequence length="347" mass="39805">MKWILRLLVAFLILTVVTVAGYFYVDYSLSPTAFDRPVEVEVPSGASLLEVGKILEEKRLVKDDLFFAAYAYLKGKAKAMKAGVYEIPPGAGANEILKIFTDGSRSVMRLTVPEGYTAEQIARKLDEKGVDGSAFLKAADRKNHSQPFVRRIPEDQKRRYLLEGYLFPMTYNLPKDTDPHHLVEKMLDQFGKYMERERVEQKLQERNLTLDQWVTLASIIEREAKVKEEFPRISGVLHNRLKMGKKLQVDATVQYALGEQKARLLYKDLKINHPYNTYRIQGLPPGPISNPGKRALKAALEPEKHDYLYYVTRKDGSGRHYFAKTEAEHQKNIEKSKKESVQKPNRS</sequence>
<comment type="function">
    <text evidence="7">Functions as a peptidoglycan terminase that cleaves nascent peptidoglycan strands endolytically to terminate their elongation.</text>
</comment>
<dbReference type="AlphaFoldDB" id="A0A2T6BQX4"/>
<feature type="site" description="Important for catalytic activity" evidence="7">
    <location>
        <position position="223"/>
    </location>
</feature>
<evidence type="ECO:0000313" key="10">
    <source>
        <dbReference type="Proteomes" id="UP000244240"/>
    </source>
</evidence>
<comment type="catalytic activity">
    <reaction evidence="7">
        <text>a peptidoglycan chain = a peptidoglycan chain with N-acetyl-1,6-anhydromuramyl-[peptide] at the reducing end + a peptidoglycan chain with N-acetylglucosamine at the non-reducing end.</text>
        <dbReference type="EC" id="4.2.2.29"/>
    </reaction>
</comment>
<dbReference type="NCBIfam" id="TIGR00247">
    <property type="entry name" value="endolytic transglycosylase MltG"/>
    <property type="match status" value="1"/>
</dbReference>
<keyword evidence="1 7" id="KW-1003">Cell membrane</keyword>
<dbReference type="EC" id="4.2.2.29" evidence="7"/>
<evidence type="ECO:0000256" key="5">
    <source>
        <dbReference type="ARBA" id="ARBA00023239"/>
    </source>
</evidence>